<organism evidence="2">
    <name type="scientific">Arundo donax</name>
    <name type="common">Giant reed</name>
    <name type="synonym">Donax arundinaceus</name>
    <dbReference type="NCBI Taxonomy" id="35708"/>
    <lineage>
        <taxon>Eukaryota</taxon>
        <taxon>Viridiplantae</taxon>
        <taxon>Streptophyta</taxon>
        <taxon>Embryophyta</taxon>
        <taxon>Tracheophyta</taxon>
        <taxon>Spermatophyta</taxon>
        <taxon>Magnoliopsida</taxon>
        <taxon>Liliopsida</taxon>
        <taxon>Poales</taxon>
        <taxon>Poaceae</taxon>
        <taxon>PACMAD clade</taxon>
        <taxon>Arundinoideae</taxon>
        <taxon>Arundineae</taxon>
        <taxon>Arundo</taxon>
    </lineage>
</organism>
<name>A0A0A9GFY5_ARUDO</name>
<keyword evidence="1" id="KW-1133">Transmembrane helix</keyword>
<reference evidence="2" key="1">
    <citation type="submission" date="2014-09" db="EMBL/GenBank/DDBJ databases">
        <authorList>
            <person name="Magalhaes I.L.F."/>
            <person name="Oliveira U."/>
            <person name="Santos F.R."/>
            <person name="Vidigal T.H.D.A."/>
            <person name="Brescovit A.D."/>
            <person name="Santos A.J."/>
        </authorList>
    </citation>
    <scope>NUCLEOTIDE SEQUENCE</scope>
    <source>
        <tissue evidence="2">Shoot tissue taken approximately 20 cm above the soil surface</tissue>
    </source>
</reference>
<feature type="transmembrane region" description="Helical" evidence="1">
    <location>
        <begin position="7"/>
        <end position="28"/>
    </location>
</feature>
<dbReference type="AlphaFoldDB" id="A0A0A9GFY5"/>
<protein>
    <submittedName>
        <fullName evidence="2">Uncharacterized protein</fullName>
    </submittedName>
</protein>
<evidence type="ECO:0000256" key="1">
    <source>
        <dbReference type="SAM" id="Phobius"/>
    </source>
</evidence>
<keyword evidence="1" id="KW-0472">Membrane</keyword>
<reference evidence="2" key="2">
    <citation type="journal article" date="2015" name="Data Brief">
        <title>Shoot transcriptome of the giant reed, Arundo donax.</title>
        <authorList>
            <person name="Barrero R.A."/>
            <person name="Guerrero F.D."/>
            <person name="Moolhuijzen P."/>
            <person name="Goolsby J.A."/>
            <person name="Tidwell J."/>
            <person name="Bellgard S.E."/>
            <person name="Bellgard M.I."/>
        </authorList>
    </citation>
    <scope>NUCLEOTIDE SEQUENCE</scope>
    <source>
        <tissue evidence="2">Shoot tissue taken approximately 20 cm above the soil surface</tissue>
    </source>
</reference>
<evidence type="ECO:0000313" key="2">
    <source>
        <dbReference type="EMBL" id="JAE21466.1"/>
    </source>
</evidence>
<accession>A0A0A9GFY5</accession>
<dbReference type="EMBL" id="GBRH01176430">
    <property type="protein sequence ID" value="JAE21466.1"/>
    <property type="molecule type" value="Transcribed_RNA"/>
</dbReference>
<sequence length="36" mass="4081">MISILDLIILSPVHVFIIVSSKIIHYPLLSLFVQDC</sequence>
<keyword evidence="1" id="KW-0812">Transmembrane</keyword>
<proteinExistence type="predicted"/>